<feature type="region of interest" description="Disordered" evidence="7">
    <location>
        <begin position="1"/>
        <end position="21"/>
    </location>
</feature>
<evidence type="ECO:0000256" key="5">
    <source>
        <dbReference type="ARBA" id="ARBA00023163"/>
    </source>
</evidence>
<evidence type="ECO:0000313" key="10">
    <source>
        <dbReference type="Proteomes" id="UP000531561"/>
    </source>
</evidence>
<name>A0A8H6EHH2_9HELO</name>
<evidence type="ECO:0000256" key="3">
    <source>
        <dbReference type="ARBA" id="ARBA00023015"/>
    </source>
</evidence>
<feature type="compositionally biased region" description="Basic and acidic residues" evidence="7">
    <location>
        <begin position="61"/>
        <end position="70"/>
    </location>
</feature>
<feature type="region of interest" description="Disordered" evidence="7">
    <location>
        <begin position="227"/>
        <end position="254"/>
    </location>
</feature>
<proteinExistence type="predicted"/>
<accession>A0A8H6EHH2</accession>
<organism evidence="9 10">
    <name type="scientific">Botrytis fragariae</name>
    <dbReference type="NCBI Taxonomy" id="1964551"/>
    <lineage>
        <taxon>Eukaryota</taxon>
        <taxon>Fungi</taxon>
        <taxon>Dikarya</taxon>
        <taxon>Ascomycota</taxon>
        <taxon>Pezizomycotina</taxon>
        <taxon>Leotiomycetes</taxon>
        <taxon>Helotiales</taxon>
        <taxon>Sclerotiniaceae</taxon>
        <taxon>Botrytis</taxon>
    </lineage>
</organism>
<feature type="region of interest" description="Disordered" evidence="7">
    <location>
        <begin position="458"/>
        <end position="629"/>
    </location>
</feature>
<sequence length="629" mass="70011">MQSPTNQVDHSIVPLGERRGKSDLARFSLDLSWARAVPDGAQSWAYPSPPMSGSPSLPGRHNLDSNDRGHGSYGSTGNVFRDGRVSQQEHFNQMRGGVPLRNYQPQPQLSYPQYQMEDMSAQYQYQQPRPQMAPHQHPHALYAAQQVAPYPALDRQSIGEAPGYTSPKSQRKTKGHVASACVPCKRAHLRCDEYSDTNFTVLIAQRPCSRCLSNGKEDTCVDVQHKKRGRPRLRDEREPRYEGAGSNYPPPADTMRRPMPMFSTGDVSISTPYSDAQRNGGYRVLKSQGGNPMNHSMVPTPINTNVYGEAMTTNQRMVSYESACAFLTMEMQIAKTTQAFSGVVGAHSVVGRKLHDIVSVSDRDKIFRLQSGFEDERRSRDPSYLPPIFSKEEEDRVIQSLTFAPNEMQQLRTDRPEVFTFQTPDGQQRGFHVQLGLAKKDSIYFVLLVVHIPTTPQSFQQASSPYSRDSLSRDSTYAYQTPSQLSYASQTPGTSPFMSNPPFGSDMLAYRNPGPPAQTVAMPNSNSSYGQPPTRAPEYSRAQMNYPQAPMGEMLSGQTQPQAQPPQQAQAQPPSQLQTQTQTQRASDLQLPPIRGQAPPMDVRGQGDRSSRVDIGGLLQNPDPSRRRK</sequence>
<keyword evidence="2" id="KW-0862">Zinc</keyword>
<dbReference type="GeneID" id="59259917"/>
<dbReference type="SUPFAM" id="SSF57701">
    <property type="entry name" value="Zn2/Cys6 DNA-binding domain"/>
    <property type="match status" value="1"/>
</dbReference>
<keyword evidence="10" id="KW-1185">Reference proteome</keyword>
<dbReference type="InterPro" id="IPR036864">
    <property type="entry name" value="Zn2-C6_fun-type_DNA-bd_sf"/>
</dbReference>
<keyword evidence="3" id="KW-0805">Transcription regulation</keyword>
<keyword evidence="1" id="KW-0479">Metal-binding</keyword>
<gene>
    <name evidence="9" type="ORF">Bfra_005850</name>
</gene>
<keyword evidence="4" id="KW-0238">DNA-binding</keyword>
<dbReference type="RefSeq" id="XP_037191435.1">
    <property type="nucleotide sequence ID" value="XM_037336225.1"/>
</dbReference>
<reference evidence="9 10" key="1">
    <citation type="journal article" date="2020" name="Phytopathology">
        <title>A high-quality genome resource of Botrytis fragariae, a new and rapidly spreading fungal pathogen causing strawberry gray mold in the U.S.A.</title>
        <authorList>
            <person name="Wu Y."/>
            <person name="Saski C.A."/>
            <person name="Schnabel G."/>
            <person name="Xiao S."/>
            <person name="Hu M."/>
        </authorList>
    </citation>
    <scope>NUCLEOTIDE SEQUENCE [LARGE SCALE GENOMIC DNA]</scope>
    <source>
        <strain evidence="9 10">BVB16</strain>
    </source>
</reference>
<feature type="compositionally biased region" description="Polar residues" evidence="7">
    <location>
        <begin position="521"/>
        <end position="531"/>
    </location>
</feature>
<evidence type="ECO:0000256" key="4">
    <source>
        <dbReference type="ARBA" id="ARBA00023125"/>
    </source>
</evidence>
<dbReference type="InterPro" id="IPR050335">
    <property type="entry name" value="ERT1_acuK_gluconeogen_tf"/>
</dbReference>
<dbReference type="PANTHER" id="PTHR47659">
    <property type="entry name" value="ZN(II)2CYS6 TRANSCRIPTION FACTOR (EUROFUNG)-RELATED"/>
    <property type="match status" value="1"/>
</dbReference>
<protein>
    <submittedName>
        <fullName evidence="9">Putative c6 zinc finger domain containing protein</fullName>
    </submittedName>
</protein>
<feature type="region of interest" description="Disordered" evidence="7">
    <location>
        <begin position="40"/>
        <end position="80"/>
    </location>
</feature>
<dbReference type="OrthoDB" id="5575144at2759"/>
<keyword evidence="5" id="KW-0804">Transcription</keyword>
<dbReference type="CDD" id="cd00067">
    <property type="entry name" value="GAL4"/>
    <property type="match status" value="1"/>
</dbReference>
<evidence type="ECO:0000256" key="1">
    <source>
        <dbReference type="ARBA" id="ARBA00022723"/>
    </source>
</evidence>
<comment type="caution">
    <text evidence="9">The sequence shown here is derived from an EMBL/GenBank/DDBJ whole genome shotgun (WGS) entry which is preliminary data.</text>
</comment>
<evidence type="ECO:0000256" key="6">
    <source>
        <dbReference type="ARBA" id="ARBA00023242"/>
    </source>
</evidence>
<dbReference type="EMBL" id="JABFCT010000010">
    <property type="protein sequence ID" value="KAF5872489.1"/>
    <property type="molecule type" value="Genomic_DNA"/>
</dbReference>
<feature type="compositionally biased region" description="Low complexity" evidence="7">
    <location>
        <begin position="558"/>
        <end position="584"/>
    </location>
</feature>
<dbReference type="PROSITE" id="PS50048">
    <property type="entry name" value="ZN2_CY6_FUNGAL_2"/>
    <property type="match status" value="1"/>
</dbReference>
<dbReference type="Proteomes" id="UP000531561">
    <property type="component" value="Unassembled WGS sequence"/>
</dbReference>
<evidence type="ECO:0000259" key="8">
    <source>
        <dbReference type="PROSITE" id="PS50048"/>
    </source>
</evidence>
<keyword evidence="6" id="KW-0539">Nucleus</keyword>
<dbReference type="PANTHER" id="PTHR47659:SF4">
    <property type="entry name" value="ZN(II)2CYS6 TRANSCRIPTION FACTOR (EUROFUNG)"/>
    <property type="match status" value="1"/>
</dbReference>
<evidence type="ECO:0000256" key="7">
    <source>
        <dbReference type="SAM" id="MobiDB-lite"/>
    </source>
</evidence>
<dbReference type="InterPro" id="IPR001138">
    <property type="entry name" value="Zn2Cys6_DnaBD"/>
</dbReference>
<feature type="domain" description="Zn(2)-C6 fungal-type" evidence="8">
    <location>
        <begin position="180"/>
        <end position="222"/>
    </location>
</feature>
<dbReference type="AlphaFoldDB" id="A0A8H6EHH2"/>
<evidence type="ECO:0000313" key="9">
    <source>
        <dbReference type="EMBL" id="KAF5872489.1"/>
    </source>
</evidence>
<feature type="compositionally biased region" description="Polar residues" evidence="7">
    <location>
        <begin position="458"/>
        <end position="498"/>
    </location>
</feature>
<feature type="compositionally biased region" description="Basic and acidic residues" evidence="7">
    <location>
        <begin position="232"/>
        <end position="241"/>
    </location>
</feature>
<dbReference type="GO" id="GO:0000981">
    <property type="term" value="F:DNA-binding transcription factor activity, RNA polymerase II-specific"/>
    <property type="evidence" value="ECO:0007669"/>
    <property type="project" value="InterPro"/>
</dbReference>
<dbReference type="GO" id="GO:0008270">
    <property type="term" value="F:zinc ion binding"/>
    <property type="evidence" value="ECO:0007669"/>
    <property type="project" value="InterPro"/>
</dbReference>
<evidence type="ECO:0000256" key="2">
    <source>
        <dbReference type="ARBA" id="ARBA00022833"/>
    </source>
</evidence>
<dbReference type="GO" id="GO:0003677">
    <property type="term" value="F:DNA binding"/>
    <property type="evidence" value="ECO:0007669"/>
    <property type="project" value="UniProtKB-KW"/>
</dbReference>